<dbReference type="RefSeq" id="WP_174880796.1">
    <property type="nucleotide sequence ID" value="NZ_CADEPK010000250.1"/>
</dbReference>
<reference evidence="1 2" key="1">
    <citation type="submission" date="2023-07" db="EMBL/GenBank/DDBJ databases">
        <title>Genomic Encyclopedia of Type Strains, Phase IV (KMG-IV): sequencing the most valuable type-strain genomes for metagenomic binning, comparative biology and taxonomic classification.</title>
        <authorList>
            <person name="Goeker M."/>
        </authorList>
    </citation>
    <scope>NUCLEOTIDE SEQUENCE [LARGE SCALE GENOMIC DNA]</scope>
    <source>
        <strain evidence="1 2">DSM 17723</strain>
    </source>
</reference>
<dbReference type="Gene3D" id="3.40.50.720">
    <property type="entry name" value="NAD(P)-binding Rossmann-like Domain"/>
    <property type="match status" value="1"/>
</dbReference>
<evidence type="ECO:0000313" key="2">
    <source>
        <dbReference type="Proteomes" id="UP001232245"/>
    </source>
</evidence>
<comment type="caution">
    <text evidence="1">The sequence shown here is derived from an EMBL/GenBank/DDBJ whole genome shotgun (WGS) entry which is preliminary data.</text>
</comment>
<organism evidence="1 2">
    <name type="scientific">Metabacillus niabensis</name>
    <dbReference type="NCBI Taxonomy" id="324854"/>
    <lineage>
        <taxon>Bacteria</taxon>
        <taxon>Bacillati</taxon>
        <taxon>Bacillota</taxon>
        <taxon>Bacilli</taxon>
        <taxon>Bacillales</taxon>
        <taxon>Bacillaceae</taxon>
        <taxon>Metabacillus</taxon>
    </lineage>
</organism>
<proteinExistence type="predicted"/>
<dbReference type="InterPro" id="IPR036291">
    <property type="entry name" value="NAD(P)-bd_dom_sf"/>
</dbReference>
<gene>
    <name evidence="1" type="ORF">J2S02_000493</name>
</gene>
<name>A0ABT9YW07_9BACI</name>
<sequence length="250" mass="29464">MDKHVLVFGAHTFLGFSLCEKFVNEGIEVEAELLEVKNDLHKNLLEERLFMVGRNALFHMRNREESLNLEFVDLIIYCCDDSKDRELLAQDREQIKYAVEMSKALQVPLVFISTYSSNVEKQKHRKHCEQYFLAKLDKVTILKLPCVYGPFQPIVTNGSKYVLEERNFIIFIKDAVEAIYKLLENIHHGKTYYILCEGDKQKGKERYYNPNCEEEEFDIVVIEKPISLREGLKKLTDFNEKYKHLIEEKD</sequence>
<dbReference type="EMBL" id="JAUSTZ010000001">
    <property type="protein sequence ID" value="MDQ0224171.1"/>
    <property type="molecule type" value="Genomic_DNA"/>
</dbReference>
<keyword evidence="2" id="KW-1185">Reference proteome</keyword>
<evidence type="ECO:0000313" key="1">
    <source>
        <dbReference type="EMBL" id="MDQ0224171.1"/>
    </source>
</evidence>
<protein>
    <submittedName>
        <fullName evidence="1">Nucleoside-diphosphate-sugar epimerase</fullName>
    </submittedName>
</protein>
<dbReference type="SUPFAM" id="SSF51735">
    <property type="entry name" value="NAD(P)-binding Rossmann-fold domains"/>
    <property type="match status" value="1"/>
</dbReference>
<accession>A0ABT9YW07</accession>
<dbReference type="Proteomes" id="UP001232245">
    <property type="component" value="Unassembled WGS sequence"/>
</dbReference>